<evidence type="ECO:0000313" key="6">
    <source>
        <dbReference type="EMBL" id="OZT75406.1"/>
    </source>
</evidence>
<dbReference type="GO" id="GO:0006865">
    <property type="term" value="P:amino acid transport"/>
    <property type="evidence" value="ECO:0007669"/>
    <property type="project" value="TreeGrafter"/>
</dbReference>
<sequence>MHWLAVFIVGVFCWHSSAVGDQFSTSPVMTRIAANGQINVGHRTSEAPFSYVANDKPMGYAIDLCLNVIEGLRDELALDELTINFVPVTPANRFILVRNGEVDIECGVTTNTPERRRQAAFSYPHFLTATRYVSLAEQNMHSIVDLAGRSVVSTTGTINIEQLNKLNRSEGLNIAVMLSRNHDEAFAMVASGQASAFVMDAILLAGLVSSAADPGIFNISEATLSDAKPYGLMMPPDDPVFVELVNHKLRQLYRSDAIRPLYAKWFLQPIPPDDQVLNLPLTPELAAIFADPDSYLDGSHLDDSYLE</sequence>
<dbReference type="PANTHER" id="PTHR30085">
    <property type="entry name" value="AMINO ACID ABC TRANSPORTER PERMEASE"/>
    <property type="match status" value="1"/>
</dbReference>
<keyword evidence="2" id="KW-0813">Transport</keyword>
<dbReference type="GO" id="GO:0030288">
    <property type="term" value="C:outer membrane-bounded periplasmic space"/>
    <property type="evidence" value="ECO:0007669"/>
    <property type="project" value="TreeGrafter"/>
</dbReference>
<comment type="similarity">
    <text evidence="1">Belongs to the bacterial solute-binding protein 3 family.</text>
</comment>
<dbReference type="AlphaFoldDB" id="A0A265E1T3"/>
<dbReference type="EMBL" id="JH393257">
    <property type="protein sequence ID" value="EHJ94762.1"/>
    <property type="molecule type" value="Genomic_DNA"/>
</dbReference>
<protein>
    <submittedName>
        <fullName evidence="6">Amino acid ABC transporter substrate-binding protein</fullName>
    </submittedName>
    <submittedName>
        <fullName evidence="5">Glutamate/aspartate periplasmic-binding protein</fullName>
    </submittedName>
</protein>
<dbReference type="Gene3D" id="3.40.190.10">
    <property type="entry name" value="Periplasmic binding protein-like II"/>
    <property type="match status" value="2"/>
</dbReference>
<dbReference type="SMART" id="SM00062">
    <property type="entry name" value="PBPb"/>
    <property type="match status" value="1"/>
</dbReference>
<dbReference type="EMBL" id="NPEY01000002">
    <property type="protein sequence ID" value="OZT75406.1"/>
    <property type="molecule type" value="Genomic_DNA"/>
</dbReference>
<evidence type="ECO:0000256" key="2">
    <source>
        <dbReference type="ARBA" id="ARBA00022448"/>
    </source>
</evidence>
<reference evidence="5 7" key="1">
    <citation type="submission" date="2011-10" db="EMBL/GenBank/DDBJ databases">
        <authorList>
            <person name="Quillaguamn J."/>
            <person name="Guzmn D."/>
            <person name="Balderrama-Subieta A."/>
            <person name="Cardona-Ortuo C."/>
            <person name="Guevara-Martnez M."/>
            <person name="Callisaya-Quispe N."/>
        </authorList>
    </citation>
    <scope>NUCLEOTIDE SEQUENCE [LARGE SCALE GENOMIC DNA]</scope>
    <source>
        <strain evidence="5 7">LC1</strain>
    </source>
</reference>
<keyword evidence="8" id="KW-1185">Reference proteome</keyword>
<dbReference type="PANTHER" id="PTHR30085:SF2">
    <property type="entry name" value="GLUTAMATE_ASPARTATE IMPORT SOLUTE-BINDING PROTEIN"/>
    <property type="match status" value="1"/>
</dbReference>
<evidence type="ECO:0000313" key="8">
    <source>
        <dbReference type="Proteomes" id="UP000216538"/>
    </source>
</evidence>
<dbReference type="STRING" id="1072583.KUC_1721"/>
<dbReference type="InterPro" id="IPR051455">
    <property type="entry name" value="Bact_solute-bind_prot3"/>
</dbReference>
<dbReference type="Proteomes" id="UP000216538">
    <property type="component" value="Unassembled WGS sequence"/>
</dbReference>
<evidence type="ECO:0000313" key="7">
    <source>
        <dbReference type="Proteomes" id="UP000005756"/>
    </source>
</evidence>
<dbReference type="Pfam" id="PF00497">
    <property type="entry name" value="SBP_bac_3"/>
    <property type="match status" value="1"/>
</dbReference>
<accession>A0A265E1T3</accession>
<dbReference type="SUPFAM" id="SSF53850">
    <property type="entry name" value="Periplasmic binding protein-like II"/>
    <property type="match status" value="1"/>
</dbReference>
<evidence type="ECO:0000256" key="1">
    <source>
        <dbReference type="ARBA" id="ARBA00010333"/>
    </source>
</evidence>
<evidence type="ECO:0000259" key="4">
    <source>
        <dbReference type="SMART" id="SM00062"/>
    </source>
</evidence>
<reference evidence="6 8" key="2">
    <citation type="submission" date="2017-07" db="EMBL/GenBank/DDBJ databases">
        <title>Shotgun whole genome sequences of three halophilic bacterial isolates.</title>
        <authorList>
            <person name="Pozzo T."/>
            <person name="Higdon S.M."/>
            <person name="Quillaguaman J."/>
        </authorList>
    </citation>
    <scope>NUCLEOTIDE SEQUENCE [LARGE SCALE GENOMIC DNA]</scope>
    <source>
        <strain evidence="6 8">LC1</strain>
    </source>
</reference>
<evidence type="ECO:0000313" key="5">
    <source>
        <dbReference type="EMBL" id="EHJ94762.1"/>
    </source>
</evidence>
<evidence type="ECO:0000256" key="3">
    <source>
        <dbReference type="ARBA" id="ARBA00022729"/>
    </source>
</evidence>
<feature type="domain" description="Solute-binding protein family 3/N-terminal" evidence="4">
    <location>
        <begin position="37"/>
        <end position="269"/>
    </location>
</feature>
<name>A0A265E1T3_9GAMM</name>
<dbReference type="OrthoDB" id="7240770at2"/>
<gene>
    <name evidence="6" type="ORF">CE457_03165</name>
    <name evidence="5" type="ORF">KUC_1721</name>
</gene>
<keyword evidence="3" id="KW-0732">Signal</keyword>
<dbReference type="CDD" id="cd13688">
    <property type="entry name" value="PBP2_GltI_DEBP"/>
    <property type="match status" value="1"/>
</dbReference>
<organism evidence="5 7">
    <name type="scientific">Vreelandella boliviensis LC1</name>
    <dbReference type="NCBI Taxonomy" id="1072583"/>
    <lineage>
        <taxon>Bacteria</taxon>
        <taxon>Pseudomonadati</taxon>
        <taxon>Pseudomonadota</taxon>
        <taxon>Gammaproteobacteria</taxon>
        <taxon>Oceanospirillales</taxon>
        <taxon>Halomonadaceae</taxon>
        <taxon>Vreelandella</taxon>
    </lineage>
</organism>
<dbReference type="GO" id="GO:0005576">
    <property type="term" value="C:extracellular region"/>
    <property type="evidence" value="ECO:0007669"/>
    <property type="project" value="TreeGrafter"/>
</dbReference>
<dbReference type="InterPro" id="IPR001638">
    <property type="entry name" value="Solute-binding_3/MltF_N"/>
</dbReference>
<dbReference type="RefSeq" id="WP_007112698.1">
    <property type="nucleotide sequence ID" value="NZ_JH393257.1"/>
</dbReference>
<proteinExistence type="inferred from homology"/>
<dbReference type="Proteomes" id="UP000005756">
    <property type="component" value="Unassembled WGS sequence"/>
</dbReference>